<dbReference type="InterPro" id="IPR000863">
    <property type="entry name" value="Sulfotransferase_dom"/>
</dbReference>
<evidence type="ECO:0000313" key="6">
    <source>
        <dbReference type="Proteomes" id="UP000244940"/>
    </source>
</evidence>
<evidence type="ECO:0000313" key="5">
    <source>
        <dbReference type="EMBL" id="PWE30098.1"/>
    </source>
</evidence>
<evidence type="ECO:0000256" key="1">
    <source>
        <dbReference type="ARBA" id="ARBA00022679"/>
    </source>
</evidence>
<organism evidence="5 6">
    <name type="scientific">Pararhodobacter marinus</name>
    <dbReference type="NCBI Taxonomy" id="2184063"/>
    <lineage>
        <taxon>Bacteria</taxon>
        <taxon>Pseudomonadati</taxon>
        <taxon>Pseudomonadota</taxon>
        <taxon>Alphaproteobacteria</taxon>
        <taxon>Rhodobacterales</taxon>
        <taxon>Paracoccaceae</taxon>
        <taxon>Pararhodobacter</taxon>
    </lineage>
</organism>
<evidence type="ECO:0000256" key="2">
    <source>
        <dbReference type="ARBA" id="ARBA00023180"/>
    </source>
</evidence>
<feature type="region of interest" description="Disordered" evidence="3">
    <location>
        <begin position="17"/>
        <end position="48"/>
    </location>
</feature>
<keyword evidence="1" id="KW-0808">Transferase</keyword>
<keyword evidence="6" id="KW-1185">Reference proteome</keyword>
<feature type="domain" description="Sulfotransferase" evidence="4">
    <location>
        <begin position="75"/>
        <end position="265"/>
    </location>
</feature>
<keyword evidence="2" id="KW-0325">Glycoprotein</keyword>
<dbReference type="PANTHER" id="PTHR10605">
    <property type="entry name" value="HEPARAN SULFATE SULFOTRANSFERASE"/>
    <property type="match status" value="1"/>
</dbReference>
<dbReference type="EMBL" id="QEYD01000003">
    <property type="protein sequence ID" value="PWE30098.1"/>
    <property type="molecule type" value="Genomic_DNA"/>
</dbReference>
<dbReference type="AlphaFoldDB" id="A0A2U2CDX2"/>
<dbReference type="OrthoDB" id="981508at2"/>
<name>A0A2U2CDX2_9RHOB</name>
<dbReference type="InterPro" id="IPR037359">
    <property type="entry name" value="NST/OST"/>
</dbReference>
<accession>A0A2U2CDX2</accession>
<dbReference type="Pfam" id="PF00685">
    <property type="entry name" value="Sulfotransfer_1"/>
    <property type="match status" value="1"/>
</dbReference>
<protein>
    <recommendedName>
        <fullName evidence="4">Sulfotransferase domain-containing protein</fullName>
    </recommendedName>
</protein>
<dbReference type="GO" id="GO:0008146">
    <property type="term" value="F:sulfotransferase activity"/>
    <property type="evidence" value="ECO:0007669"/>
    <property type="project" value="InterPro"/>
</dbReference>
<dbReference type="SUPFAM" id="SSF52540">
    <property type="entry name" value="P-loop containing nucleoside triphosphate hydrolases"/>
    <property type="match status" value="1"/>
</dbReference>
<dbReference type="InterPro" id="IPR027417">
    <property type="entry name" value="P-loop_NTPase"/>
</dbReference>
<evidence type="ECO:0000259" key="4">
    <source>
        <dbReference type="Pfam" id="PF00685"/>
    </source>
</evidence>
<comment type="caution">
    <text evidence="5">The sequence shown here is derived from an EMBL/GenBank/DDBJ whole genome shotgun (WGS) entry which is preliminary data.</text>
</comment>
<sequence>MPARWRPRPCPVLFRNLRRGGRQPVPPAQGDRGRAARPRPRRDRTPSRGLSVALAIARGPCAGGGPGMTRENVADILCIGAQRAMTTWLHQCLSAHPGVWSFPNFHPITAHTKEAHYWDWNHHRGPDWYRVTMRPLVAGKKSVDITPEYAFLNEAQLTECKHLNPGARVIYILRDPLARAVSGLRMHTVWATKHAAADEARLDYDQHFLARCKNARLWDHGAYARNIARWKRHYPDMLILNYEDLRADPLAGLRLVLDHCGLSWDALSGSLRETLAERAGRRVWETPAYPLSRDCLDFLHGAMWPMREALEKDTGITFTEGEAILRAREESPA</sequence>
<proteinExistence type="predicted"/>
<gene>
    <name evidence="5" type="ORF">C4N9_05175</name>
</gene>
<reference evidence="5 6" key="1">
    <citation type="submission" date="2018-05" db="EMBL/GenBank/DDBJ databases">
        <title>Pararhodobacter marina sp. nov., isolated from deep-sea water of the Indian Ocean.</title>
        <authorList>
            <person name="Lai Q.Sr."/>
            <person name="Liu X."/>
            <person name="Shao Z."/>
        </authorList>
    </citation>
    <scope>NUCLEOTIDE SEQUENCE [LARGE SCALE GENOMIC DNA]</scope>
    <source>
        <strain evidence="5 6">CIC4N-9</strain>
    </source>
</reference>
<evidence type="ECO:0000256" key="3">
    <source>
        <dbReference type="SAM" id="MobiDB-lite"/>
    </source>
</evidence>
<dbReference type="Proteomes" id="UP000244940">
    <property type="component" value="Unassembled WGS sequence"/>
</dbReference>
<dbReference type="Gene3D" id="3.40.50.300">
    <property type="entry name" value="P-loop containing nucleotide triphosphate hydrolases"/>
    <property type="match status" value="1"/>
</dbReference>
<dbReference type="PANTHER" id="PTHR10605:SF56">
    <property type="entry name" value="BIFUNCTIONAL HEPARAN SULFATE N-DEACETYLASE_N-SULFOTRANSFERASE"/>
    <property type="match status" value="1"/>
</dbReference>